<dbReference type="AlphaFoldDB" id="A0A094ZDB8"/>
<evidence type="ECO:0000256" key="1">
    <source>
        <dbReference type="ARBA" id="ARBA00004141"/>
    </source>
</evidence>
<reference evidence="8" key="2">
    <citation type="journal article" date="2019" name="Gigascience">
        <title>High-quality Schistosoma haematobium genome achieved by single-molecule and long-range sequencing.</title>
        <authorList>
            <person name="Stroehlein A.J."/>
            <person name="Korhonen P.K."/>
            <person name="Chong T.M."/>
            <person name="Lim Y.L."/>
            <person name="Chan K.G."/>
            <person name="Webster B."/>
            <person name="Rollinson D."/>
            <person name="Brindley P.J."/>
            <person name="Gasser R.B."/>
            <person name="Young N.D."/>
        </authorList>
    </citation>
    <scope>NUCLEOTIDE SEQUENCE</scope>
</reference>
<gene>
    <name evidence="8" type="primary">SLC7A4_4</name>
    <name evidence="8" type="ORF">MS3_00006407</name>
    <name evidence="9" type="ORF">MS3_00400</name>
</gene>
<feature type="transmembrane region" description="Helical" evidence="6">
    <location>
        <begin position="359"/>
        <end position="384"/>
    </location>
</feature>
<reference evidence="8" key="3">
    <citation type="submission" date="2021-06" db="EMBL/GenBank/DDBJ databases">
        <title>Chromosome-level genome assembly for S. haematobium.</title>
        <authorList>
            <person name="Stroehlein A.J."/>
        </authorList>
    </citation>
    <scope>NUCLEOTIDE SEQUENCE</scope>
</reference>
<protein>
    <submittedName>
        <fullName evidence="9">Cationic amino acid transporter 4</fullName>
    </submittedName>
</protein>
<evidence type="ECO:0000313" key="8">
    <source>
        <dbReference type="EMBL" id="KAH9585009.1"/>
    </source>
</evidence>
<evidence type="ECO:0000259" key="7">
    <source>
        <dbReference type="Pfam" id="PF13906"/>
    </source>
</evidence>
<feature type="domain" description="Cationic amino acid transporter C-terminal" evidence="7">
    <location>
        <begin position="550"/>
        <end position="600"/>
    </location>
</feature>
<evidence type="ECO:0000256" key="6">
    <source>
        <dbReference type="SAM" id="Phobius"/>
    </source>
</evidence>
<dbReference type="PANTHER" id="PTHR43243">
    <property type="entry name" value="INNER MEMBRANE TRANSPORTER YGJI-RELATED"/>
    <property type="match status" value="1"/>
</dbReference>
<feature type="transmembrane region" description="Helical" evidence="6">
    <location>
        <begin position="489"/>
        <end position="510"/>
    </location>
</feature>
<dbReference type="PIRSF" id="PIRSF006060">
    <property type="entry name" value="AA_transporter"/>
    <property type="match status" value="1"/>
</dbReference>
<feature type="transmembrane region" description="Helical" evidence="6">
    <location>
        <begin position="552"/>
        <end position="572"/>
    </location>
</feature>
<evidence type="ECO:0000256" key="5">
    <source>
        <dbReference type="ARBA" id="ARBA00023136"/>
    </source>
</evidence>
<evidence type="ECO:0000256" key="3">
    <source>
        <dbReference type="ARBA" id="ARBA00022692"/>
    </source>
</evidence>
<dbReference type="CTD" id="24588222"/>
<dbReference type="STRING" id="6185.A0A094ZDB8"/>
<dbReference type="GeneID" id="24588222"/>
<dbReference type="EMBL" id="AMPZ03000004">
    <property type="protein sequence ID" value="KAH9585009.1"/>
    <property type="molecule type" value="Genomic_DNA"/>
</dbReference>
<keyword evidence="2" id="KW-0813">Transport</keyword>
<evidence type="ECO:0000313" key="10">
    <source>
        <dbReference type="Proteomes" id="UP000471633"/>
    </source>
</evidence>
<keyword evidence="10" id="KW-1185">Reference proteome</keyword>
<dbReference type="KEGG" id="shx:MS3_00006407"/>
<feature type="transmembrane region" description="Helical" evidence="6">
    <location>
        <begin position="192"/>
        <end position="215"/>
    </location>
</feature>
<reference evidence="9" key="1">
    <citation type="journal article" date="2012" name="Nat. Genet.">
        <title>Whole-genome sequence of Schistosoma haematobium.</title>
        <authorList>
            <person name="Young N.D."/>
            <person name="Jex A.R."/>
            <person name="Li B."/>
            <person name="Liu S."/>
            <person name="Yang L."/>
            <person name="Xiong Z."/>
            <person name="Li Y."/>
            <person name="Cantacessi C."/>
            <person name="Hall R.S."/>
            <person name="Xu X."/>
            <person name="Chen F."/>
            <person name="Wu X."/>
            <person name="Zerlotini A."/>
            <person name="Oliveira G."/>
            <person name="Hofmann A."/>
            <person name="Zhang G."/>
            <person name="Fang X."/>
            <person name="Kang Y."/>
            <person name="Campbell B.E."/>
            <person name="Loukas A."/>
            <person name="Ranganathan S."/>
            <person name="Rollinson D."/>
            <person name="Rinaldi G."/>
            <person name="Brindley P.J."/>
            <person name="Yang H."/>
            <person name="Wang J."/>
            <person name="Wang J."/>
            <person name="Gasser R.B."/>
        </authorList>
    </citation>
    <scope>NUCLEOTIDE SEQUENCE [LARGE SCALE GENOMIC DNA]</scope>
</reference>
<dbReference type="GO" id="GO:0005886">
    <property type="term" value="C:plasma membrane"/>
    <property type="evidence" value="ECO:0007669"/>
    <property type="project" value="TreeGrafter"/>
</dbReference>
<dbReference type="Gene3D" id="1.20.1740.10">
    <property type="entry name" value="Amino acid/polyamine transporter I"/>
    <property type="match status" value="2"/>
</dbReference>
<dbReference type="Proteomes" id="UP000471633">
    <property type="component" value="Unassembled WGS sequence"/>
</dbReference>
<feature type="transmembrane region" description="Helical" evidence="6">
    <location>
        <begin position="578"/>
        <end position="595"/>
    </location>
</feature>
<keyword evidence="5 6" id="KW-0472">Membrane</keyword>
<feature type="transmembrane region" description="Helical" evidence="6">
    <location>
        <begin position="69"/>
        <end position="88"/>
    </location>
</feature>
<dbReference type="InterPro" id="IPR002293">
    <property type="entry name" value="AA/rel_permease1"/>
</dbReference>
<proteinExistence type="predicted"/>
<name>A0A094ZDB8_SCHHA</name>
<evidence type="ECO:0000256" key="4">
    <source>
        <dbReference type="ARBA" id="ARBA00022989"/>
    </source>
</evidence>
<feature type="transmembrane region" description="Helical" evidence="6">
    <location>
        <begin position="168"/>
        <end position="185"/>
    </location>
</feature>
<feature type="transmembrane region" description="Helical" evidence="6">
    <location>
        <begin position="396"/>
        <end position="418"/>
    </location>
</feature>
<dbReference type="EMBL" id="KL250497">
    <property type="protein sequence ID" value="KGB32270.1"/>
    <property type="molecule type" value="Genomic_DNA"/>
</dbReference>
<dbReference type="GO" id="GO:0015171">
    <property type="term" value="F:amino acid transmembrane transporter activity"/>
    <property type="evidence" value="ECO:0007669"/>
    <property type="project" value="TreeGrafter"/>
</dbReference>
<dbReference type="InterPro" id="IPR029485">
    <property type="entry name" value="CAT_C"/>
</dbReference>
<comment type="subcellular location">
    <subcellularLocation>
        <location evidence="1">Membrane</location>
        <topology evidence="1">Multi-pass membrane protein</topology>
    </subcellularLocation>
</comment>
<dbReference type="PANTHER" id="PTHR43243:SF4">
    <property type="entry name" value="CATIONIC AMINO ACID TRANSPORTER 4"/>
    <property type="match status" value="1"/>
</dbReference>
<keyword evidence="4 6" id="KW-1133">Transmembrane helix</keyword>
<dbReference type="RefSeq" id="XP_051067732.1">
    <property type="nucleotide sequence ID" value="XM_051214545.1"/>
</dbReference>
<organism evidence="9">
    <name type="scientific">Schistosoma haematobium</name>
    <name type="common">Blood fluke</name>
    <dbReference type="NCBI Taxonomy" id="6185"/>
    <lineage>
        <taxon>Eukaryota</taxon>
        <taxon>Metazoa</taxon>
        <taxon>Spiralia</taxon>
        <taxon>Lophotrochozoa</taxon>
        <taxon>Platyhelminthes</taxon>
        <taxon>Trematoda</taxon>
        <taxon>Digenea</taxon>
        <taxon>Strigeidida</taxon>
        <taxon>Schistosomatoidea</taxon>
        <taxon>Schistosomatidae</taxon>
        <taxon>Schistosoma</taxon>
    </lineage>
</organism>
<evidence type="ECO:0000313" key="9">
    <source>
        <dbReference type="EMBL" id="KGB32270.1"/>
    </source>
</evidence>
<feature type="transmembrane region" description="Helical" evidence="6">
    <location>
        <begin position="273"/>
        <end position="300"/>
    </location>
</feature>
<accession>A0A094ZDB8</accession>
<feature type="transmembrane region" description="Helical" evidence="6">
    <location>
        <begin position="320"/>
        <end position="338"/>
    </location>
</feature>
<sequence length="647" mass="71388">MTETAKSHLKRVWESMKRSRRFDRDNLDTPLKRCLTAFDLTLLGIGNMAGAGIYVLTGTVIRDKSGPSTFLSYLVAGVTAFLNALCYAELGSRIPKSGSAYTYTYVASGEFLAFIVGWSMILEYVLSVSSVARGWSGTVDAMLQHAISNGTKNTIGSFPSNVEFVGEYPDFIGALLIIILGLVLFRGPKLSAILNTIITMLNLVVIILATCIMFARPNEHSSEFAPASHGGLFPYGFGGMIGGAGTCFYAFIGFDAITVSSEEALNPKRSMPIATGVSVGVVTLLFLLASLALTLFVPWWTVDRQAAFTAAFHVRNYECATYITGIGSLLGLSASLFTSMYAMPRVVYAMASDGLLPKFLGYLLPSTQVPVVALSLFGIFSAILTLLCDIHLLADFLSIGTLIAYTIVSMNVCILRYCQPQLYSGQWSELESNEENPNFPTDERLNNEKVIRETNEAELNEWPHSIGRLKSAFRHLPILRDSTPGRAPIISLLIYTICAFGLASLLLPGAQYIQEARWWAVVIFILFLIGAIFFVVIMFLHEQNKSFDSFKVPFVPLIPCLCVFLNFCLMVKLSPMTWVRFIIWLVIGLIIYFAYGWRHSIHASNPGESGKLITVPKMGSFDEDITGSGFEPYENTNTLQNYEHRLE</sequence>
<evidence type="ECO:0000256" key="2">
    <source>
        <dbReference type="ARBA" id="ARBA00022448"/>
    </source>
</evidence>
<feature type="transmembrane region" description="Helical" evidence="6">
    <location>
        <begin position="100"/>
        <end position="121"/>
    </location>
</feature>
<keyword evidence="3 6" id="KW-0812">Transmembrane</keyword>
<reference evidence="8" key="4">
    <citation type="journal article" date="2022" name="PLoS Pathog.">
        <title>Chromosome-level genome of Schistosoma haematobium underpins genome-wide explorations of molecular variation.</title>
        <authorList>
            <person name="Stroehlein A.J."/>
            <person name="Korhonen P.K."/>
            <person name="Lee V.V."/>
            <person name="Ralph S.A."/>
            <person name="Mentink-Kane M."/>
            <person name="You H."/>
            <person name="McManus D.P."/>
            <person name="Tchuente L.T."/>
            <person name="Stothard J.R."/>
            <person name="Kaur P."/>
            <person name="Dudchenko O."/>
            <person name="Aiden E.L."/>
            <person name="Yang B."/>
            <person name="Yang H."/>
            <person name="Emery A.M."/>
            <person name="Webster B.L."/>
            <person name="Brindley P.J."/>
            <person name="Rollinson D."/>
            <person name="Chang B.C.H."/>
            <person name="Gasser R.B."/>
            <person name="Young N.D."/>
        </authorList>
    </citation>
    <scope>NUCLEOTIDE SEQUENCE</scope>
</reference>
<feature type="transmembrane region" description="Helical" evidence="6">
    <location>
        <begin position="34"/>
        <end position="57"/>
    </location>
</feature>
<dbReference type="Pfam" id="PF13520">
    <property type="entry name" value="AA_permease_2"/>
    <property type="match status" value="1"/>
</dbReference>
<feature type="transmembrane region" description="Helical" evidence="6">
    <location>
        <begin position="235"/>
        <end position="252"/>
    </location>
</feature>
<feature type="transmembrane region" description="Helical" evidence="6">
    <location>
        <begin position="516"/>
        <end position="540"/>
    </location>
</feature>
<dbReference type="Pfam" id="PF13906">
    <property type="entry name" value="AA_permease_C"/>
    <property type="match status" value="1"/>
</dbReference>